<evidence type="ECO:0000313" key="12">
    <source>
        <dbReference type="Proteomes" id="UP000813463"/>
    </source>
</evidence>
<feature type="transmembrane region" description="Helical" evidence="11">
    <location>
        <begin position="12"/>
        <end position="32"/>
    </location>
</feature>
<dbReference type="Proteomes" id="UP000813463">
    <property type="component" value="Chromosome 6"/>
</dbReference>
<keyword evidence="9 11" id="KW-0472">Membrane</keyword>
<gene>
    <name evidence="13" type="primary">LOC110778258</name>
</gene>
<evidence type="ECO:0000256" key="8">
    <source>
        <dbReference type="ARBA" id="ARBA00022989"/>
    </source>
</evidence>
<sequence length="972" mass="107575">MARKTRSKATKLQLVWPFFFILFIHCLAIFLFTRGFLLTRTELPHFSNCSDVSHSPCFDSSSIDSSTSPSSFSSSAPAQESNATCWTKPAVDRLVIIVFDALRFDFVAPSSFFPEKKPWMDKLKAIQKLAAEAGSSARIFKAIADPPTTSLQRLKGLTTGGLPTFIDVGNSFGAPAIVEDNFIHQLVENGKRVVMMGDDTWLQLFPHHFEKSFPYPSFNVKDLDTVDNGCIEHLIPSLHDGNWDVLIAHFLGVDHAGHIFGVNTMPMIQKLEQYNSIVEEVVEALTSQSEPGGLHENTLLVVMGDHGQTLNGDHGGGSPEEVETSIFAMSFKNATFSLPPELDSVSCGLNADAKPLCVGTVEQLDFAVTMSAMLGVPFPFGSIGRVNPQLYSLGAGDFLSQGIQVEGHENDSNIMRWMQPYVNALCVNAWQVKRYIDVYSASSVIGFPSEDLLHVAEMYSVAQENWMHVVKGSLSHMNESCPSSFSAIKKQIDMYAQFLDSVIGLARSKWTEFNLKLMVVGLSIIFLSLLVQVVAIKRVDTFYESSLSTRCPQASVGLVFSMFAVIIRASSFLSNSFILEEGKVALFFLGTSVIFELRNSFKKANMLLETASLLLLVTALRFIMESGLSKQATNLSSISSILGIARDHPFWIYLSSIVSMLALFSLAYLLLKYIRSNSCQRVQKYVISGSILCYALIASHWILDSELLNLSVTLQYIGRSHIPRVIYAVGIVQLVVLVINQLLIRKRTLYHQNDLASRTIAMLSAWSSAIILLSGKQGSVVALTTVGAAYCIFRLENLWQAATDGTSSNISFYSLPTTQWSLLAVVLFFCSGHWCAFDGLRYGAAFVGFDEFKLVRQAILLAIDTFGFSHLLPIFGLPLLVSQRHSINQKKETKLSLSAQLSQIYLIYGFIVTSSVACMVLCVTIQRRHLMVWGLFAPKYVFDVVGLILTDFLICLGALYYIDPVEDDSKQN</sequence>
<evidence type="ECO:0000256" key="4">
    <source>
        <dbReference type="ARBA" id="ARBA00022502"/>
    </source>
</evidence>
<dbReference type="GO" id="GO:0005789">
    <property type="term" value="C:endoplasmic reticulum membrane"/>
    <property type="evidence" value="ECO:0000318"/>
    <property type="project" value="GO_Central"/>
</dbReference>
<dbReference type="InterPro" id="IPR039524">
    <property type="entry name" value="PIGO/GPI13"/>
</dbReference>
<keyword evidence="12" id="KW-1185">Reference proteome</keyword>
<evidence type="ECO:0000256" key="9">
    <source>
        <dbReference type="ARBA" id="ARBA00023136"/>
    </source>
</evidence>
<comment type="subcellular location">
    <subcellularLocation>
        <location evidence="1">Endoplasmic reticulum membrane</location>
        <topology evidence="1">Multi-pass membrane protein</topology>
    </subcellularLocation>
</comment>
<comment type="similarity">
    <text evidence="3">Belongs to the PIGG/PIGN/PIGO family. PIGO subfamily.</text>
</comment>
<organism evidence="12 13">
    <name type="scientific">Spinacia oleracea</name>
    <name type="common">Spinach</name>
    <dbReference type="NCBI Taxonomy" id="3562"/>
    <lineage>
        <taxon>Eukaryota</taxon>
        <taxon>Viridiplantae</taxon>
        <taxon>Streptophyta</taxon>
        <taxon>Embryophyta</taxon>
        <taxon>Tracheophyta</taxon>
        <taxon>Spermatophyta</taxon>
        <taxon>Magnoliopsida</taxon>
        <taxon>eudicotyledons</taxon>
        <taxon>Gunneridae</taxon>
        <taxon>Pentapetalae</taxon>
        <taxon>Caryophyllales</taxon>
        <taxon>Chenopodiaceae</taxon>
        <taxon>Chenopodioideae</taxon>
        <taxon>Anserineae</taxon>
        <taxon>Spinacia</taxon>
    </lineage>
</organism>
<evidence type="ECO:0000256" key="6">
    <source>
        <dbReference type="ARBA" id="ARBA00022692"/>
    </source>
</evidence>
<dbReference type="GO" id="GO:0051377">
    <property type="term" value="F:mannose-ethanolamine phosphotransferase activity"/>
    <property type="evidence" value="ECO:0000318"/>
    <property type="project" value="GO_Central"/>
</dbReference>
<evidence type="ECO:0000256" key="3">
    <source>
        <dbReference type="ARBA" id="ARBA00008695"/>
    </source>
</evidence>
<feature type="transmembrane region" description="Helical" evidence="11">
    <location>
        <begin position="517"/>
        <end position="536"/>
    </location>
</feature>
<feature type="transmembrane region" description="Helical" evidence="11">
    <location>
        <begin position="650"/>
        <end position="670"/>
    </location>
</feature>
<feature type="transmembrane region" description="Helical" evidence="11">
    <location>
        <begin position="901"/>
        <end position="923"/>
    </location>
</feature>
<feature type="transmembrane region" description="Helical" evidence="11">
    <location>
        <begin position="722"/>
        <end position="743"/>
    </location>
</feature>
<keyword evidence="6 11" id="KW-0812">Transmembrane</keyword>
<feature type="transmembrane region" description="Helical" evidence="11">
    <location>
        <begin position="556"/>
        <end position="578"/>
    </location>
</feature>
<feature type="transmembrane region" description="Helical" evidence="11">
    <location>
        <begin position="944"/>
        <end position="962"/>
    </location>
</feature>
<dbReference type="AlphaFoldDB" id="A0A9R0JKW7"/>
<evidence type="ECO:0008006" key="14">
    <source>
        <dbReference type="Google" id="ProtNLM"/>
    </source>
</evidence>
<accession>A0A9R0JKW7</accession>
<dbReference type="InterPro" id="IPR017850">
    <property type="entry name" value="Alkaline_phosphatase_core_sf"/>
</dbReference>
<reference evidence="12" key="1">
    <citation type="journal article" date="2021" name="Nat. Commun.">
        <title>Genomic analyses provide insights into spinach domestication and the genetic basis of agronomic traits.</title>
        <authorList>
            <person name="Cai X."/>
            <person name="Sun X."/>
            <person name="Xu C."/>
            <person name="Sun H."/>
            <person name="Wang X."/>
            <person name="Ge C."/>
            <person name="Zhang Z."/>
            <person name="Wang Q."/>
            <person name="Fei Z."/>
            <person name="Jiao C."/>
            <person name="Wang Q."/>
        </authorList>
    </citation>
    <scope>NUCLEOTIDE SEQUENCE [LARGE SCALE GENOMIC DNA]</scope>
    <source>
        <strain evidence="12">cv. Varoflay</strain>
    </source>
</reference>
<comment type="pathway">
    <text evidence="2">Glycolipid biosynthesis; glycosylphosphatidylinositol-anchor biosynthesis.</text>
</comment>
<dbReference type="OrthoDB" id="272139at2759"/>
<evidence type="ECO:0000256" key="5">
    <source>
        <dbReference type="ARBA" id="ARBA00022679"/>
    </source>
</evidence>
<evidence type="ECO:0000256" key="2">
    <source>
        <dbReference type="ARBA" id="ARBA00004687"/>
    </source>
</evidence>
<dbReference type="InterPro" id="IPR037675">
    <property type="entry name" value="PIG-O_N"/>
</dbReference>
<dbReference type="Gene3D" id="3.40.720.10">
    <property type="entry name" value="Alkaline Phosphatase, subunit A"/>
    <property type="match status" value="1"/>
</dbReference>
<evidence type="ECO:0000256" key="10">
    <source>
        <dbReference type="ARBA" id="ARBA00023180"/>
    </source>
</evidence>
<dbReference type="GeneID" id="110778258"/>
<dbReference type="SUPFAM" id="SSF53649">
    <property type="entry name" value="Alkaline phosphatase-like"/>
    <property type="match status" value="1"/>
</dbReference>
<evidence type="ECO:0000256" key="1">
    <source>
        <dbReference type="ARBA" id="ARBA00004477"/>
    </source>
</evidence>
<evidence type="ECO:0000313" key="13">
    <source>
        <dbReference type="RefSeq" id="XP_021838526.1"/>
    </source>
</evidence>
<feature type="transmembrane region" description="Helical" evidence="11">
    <location>
        <begin position="682"/>
        <end position="702"/>
    </location>
</feature>
<protein>
    <recommendedName>
        <fullName evidence="14">GPI ethanolamine phosphate transferase 3</fullName>
    </recommendedName>
</protein>
<keyword evidence="4" id="KW-0337">GPI-anchor biosynthesis</keyword>
<dbReference type="RefSeq" id="XP_021838526.1">
    <property type="nucleotide sequence ID" value="XM_021982834.2"/>
</dbReference>
<dbReference type="PANTHER" id="PTHR23071">
    <property type="entry name" value="PHOSPHATIDYLINOSITOL GLYCAN"/>
    <property type="match status" value="1"/>
</dbReference>
<keyword evidence="7" id="KW-0256">Endoplasmic reticulum</keyword>
<dbReference type="KEGG" id="soe:110778258"/>
<proteinExistence type="inferred from homology"/>
<feature type="transmembrane region" description="Helical" evidence="11">
    <location>
        <begin position="858"/>
        <end position="881"/>
    </location>
</feature>
<keyword evidence="8 11" id="KW-1133">Transmembrane helix</keyword>
<evidence type="ECO:0000256" key="7">
    <source>
        <dbReference type="ARBA" id="ARBA00022824"/>
    </source>
</evidence>
<dbReference type="PANTHER" id="PTHR23071:SF1">
    <property type="entry name" value="GPI ETHANOLAMINE PHOSPHATE TRANSFERASE 3"/>
    <property type="match status" value="1"/>
</dbReference>
<name>A0A9R0JKW7_SPIOL</name>
<keyword evidence="10" id="KW-0325">Glycoprotein</keyword>
<dbReference type="CDD" id="cd16023">
    <property type="entry name" value="GPI_EPT_3"/>
    <property type="match status" value="1"/>
</dbReference>
<evidence type="ECO:0000256" key="11">
    <source>
        <dbReference type="SAM" id="Phobius"/>
    </source>
</evidence>
<feature type="transmembrane region" description="Helical" evidence="11">
    <location>
        <begin position="820"/>
        <end position="837"/>
    </location>
</feature>
<keyword evidence="5" id="KW-0808">Transferase</keyword>
<dbReference type="GO" id="GO:0006506">
    <property type="term" value="P:GPI anchor biosynthetic process"/>
    <property type="evidence" value="ECO:0000318"/>
    <property type="project" value="GO_Central"/>
</dbReference>
<dbReference type="InterPro" id="IPR002591">
    <property type="entry name" value="Phosphodiest/P_Trfase"/>
</dbReference>
<reference evidence="13" key="2">
    <citation type="submission" date="2025-08" db="UniProtKB">
        <authorList>
            <consortium name="RefSeq"/>
        </authorList>
    </citation>
    <scope>IDENTIFICATION</scope>
    <source>
        <tissue evidence="13">Leaf</tissue>
    </source>
</reference>
<dbReference type="Pfam" id="PF01663">
    <property type="entry name" value="Phosphodiest"/>
    <property type="match status" value="1"/>
</dbReference>